<feature type="domain" description="Transposase IS110-like N-terminal" evidence="2">
    <location>
        <begin position="5"/>
        <end position="158"/>
    </location>
</feature>
<evidence type="ECO:0000259" key="2">
    <source>
        <dbReference type="Pfam" id="PF01548"/>
    </source>
</evidence>
<name>A0A0F9HL40_9ZZZZ</name>
<gene>
    <name evidence="4" type="ORF">LCGC14_2050730</name>
</gene>
<dbReference type="NCBIfam" id="NF033542">
    <property type="entry name" value="transpos_IS110"/>
    <property type="match status" value="1"/>
</dbReference>
<dbReference type="Pfam" id="PF02371">
    <property type="entry name" value="Transposase_20"/>
    <property type="match status" value="1"/>
</dbReference>
<keyword evidence="1" id="KW-0175">Coiled coil</keyword>
<dbReference type="PANTHER" id="PTHR33055:SF3">
    <property type="entry name" value="PUTATIVE TRANSPOSASE FOR IS117-RELATED"/>
    <property type="match status" value="1"/>
</dbReference>
<dbReference type="InterPro" id="IPR047650">
    <property type="entry name" value="Transpos_IS110"/>
</dbReference>
<dbReference type="InterPro" id="IPR003346">
    <property type="entry name" value="Transposase_20"/>
</dbReference>
<dbReference type="GO" id="GO:0004803">
    <property type="term" value="F:transposase activity"/>
    <property type="evidence" value="ECO:0007669"/>
    <property type="project" value="InterPro"/>
</dbReference>
<dbReference type="GO" id="GO:0006313">
    <property type="term" value="P:DNA transposition"/>
    <property type="evidence" value="ECO:0007669"/>
    <property type="project" value="InterPro"/>
</dbReference>
<accession>A0A0F9HL40</accession>
<comment type="caution">
    <text evidence="4">The sequence shown here is derived from an EMBL/GenBank/DDBJ whole genome shotgun (WGS) entry which is preliminary data.</text>
</comment>
<sequence length="405" mass="47492">MKHYCGIDWASDHHDISIVNESGKKVNKFRIDDDLNGYHTLSNTLKSFEVEIPIAIEAKDNLLINFLIAEGYEVYSINPKSAERYKDRYNVAGNKTDEIDSFALADMLRTDMHKYRPLEYSSEEIRKLKILCGEYSKLMKDKNMLESQLYDVLSKYYPIALTLFSSYNCKTLYKLILKYSTYEELRKVSYEDLEKFLKENRYRKAHYIKKVYNKIQGNDYYALAIFDETFSHTARALVKMLLILEAEIKEIKNKMTEITTTHTLGTIFYSLPGSGEILAPKLLSIMGDNKKVYLSSSEIQAYSGVAPVTKRSGKSSRVKFRFACNKEYRNTLTTFAFCSLNWSPWARGYYDKSRQKGKRHYESLRLLAYKWTRIIFKLWQTGELYSEEYHTKNLERFSKNILKIA</sequence>
<evidence type="ECO:0000256" key="1">
    <source>
        <dbReference type="SAM" id="Coils"/>
    </source>
</evidence>
<dbReference type="Pfam" id="PF01548">
    <property type="entry name" value="DEDD_Tnp_IS110"/>
    <property type="match status" value="1"/>
</dbReference>
<evidence type="ECO:0000259" key="3">
    <source>
        <dbReference type="Pfam" id="PF02371"/>
    </source>
</evidence>
<feature type="coiled-coil region" evidence="1">
    <location>
        <begin position="234"/>
        <end position="261"/>
    </location>
</feature>
<dbReference type="InterPro" id="IPR002525">
    <property type="entry name" value="Transp_IS110-like_N"/>
</dbReference>
<dbReference type="EMBL" id="LAZR01024233">
    <property type="protein sequence ID" value="KKL75852.1"/>
    <property type="molecule type" value="Genomic_DNA"/>
</dbReference>
<dbReference type="PANTHER" id="PTHR33055">
    <property type="entry name" value="TRANSPOSASE FOR INSERTION SEQUENCE ELEMENT IS1111A"/>
    <property type="match status" value="1"/>
</dbReference>
<feature type="domain" description="Transposase IS116/IS110/IS902 C-terminal" evidence="3">
    <location>
        <begin position="267"/>
        <end position="350"/>
    </location>
</feature>
<organism evidence="4">
    <name type="scientific">marine sediment metagenome</name>
    <dbReference type="NCBI Taxonomy" id="412755"/>
    <lineage>
        <taxon>unclassified sequences</taxon>
        <taxon>metagenomes</taxon>
        <taxon>ecological metagenomes</taxon>
    </lineage>
</organism>
<dbReference type="AlphaFoldDB" id="A0A0F9HL40"/>
<reference evidence="4" key="1">
    <citation type="journal article" date="2015" name="Nature">
        <title>Complex archaea that bridge the gap between prokaryotes and eukaryotes.</title>
        <authorList>
            <person name="Spang A."/>
            <person name="Saw J.H."/>
            <person name="Jorgensen S.L."/>
            <person name="Zaremba-Niedzwiedzka K."/>
            <person name="Martijn J."/>
            <person name="Lind A.E."/>
            <person name="van Eijk R."/>
            <person name="Schleper C."/>
            <person name="Guy L."/>
            <person name="Ettema T.J."/>
        </authorList>
    </citation>
    <scope>NUCLEOTIDE SEQUENCE</scope>
</reference>
<dbReference type="GO" id="GO:0003677">
    <property type="term" value="F:DNA binding"/>
    <property type="evidence" value="ECO:0007669"/>
    <property type="project" value="InterPro"/>
</dbReference>
<proteinExistence type="predicted"/>
<evidence type="ECO:0000313" key="4">
    <source>
        <dbReference type="EMBL" id="KKL75852.1"/>
    </source>
</evidence>
<protein>
    <submittedName>
        <fullName evidence="4">Uncharacterized protein</fullName>
    </submittedName>
</protein>